<dbReference type="InterPro" id="IPR008978">
    <property type="entry name" value="HSP20-like_chaperone"/>
</dbReference>
<gene>
    <name evidence="3" type="ordered locus">Dtox_3021</name>
</gene>
<proteinExistence type="inferred from homology"/>
<organism evidence="3 4">
    <name type="scientific">Desulfofarcimen acetoxidans (strain ATCC 49208 / DSM 771 / KCTC 5769 / VKM B-1644 / 5575)</name>
    <name type="common">Desulfotomaculum acetoxidans</name>
    <dbReference type="NCBI Taxonomy" id="485916"/>
    <lineage>
        <taxon>Bacteria</taxon>
        <taxon>Bacillati</taxon>
        <taxon>Bacillota</taxon>
        <taxon>Clostridia</taxon>
        <taxon>Eubacteriales</taxon>
        <taxon>Peptococcaceae</taxon>
        <taxon>Desulfofarcimen</taxon>
    </lineage>
</organism>
<dbReference type="SUPFAM" id="SSF49764">
    <property type="entry name" value="HSP20-like chaperones"/>
    <property type="match status" value="1"/>
</dbReference>
<comment type="similarity">
    <text evidence="1">Belongs to the small heat shock protein (HSP20) family.</text>
</comment>
<protein>
    <submittedName>
        <fullName evidence="3">Heat shock protein HSP20</fullName>
    </submittedName>
</protein>
<dbReference type="SMR" id="C8W3I7"/>
<dbReference type="RefSeq" id="WP_015758465.1">
    <property type="nucleotide sequence ID" value="NC_013216.1"/>
</dbReference>
<dbReference type="KEGG" id="dae:Dtox_3021"/>
<evidence type="ECO:0000313" key="4">
    <source>
        <dbReference type="Proteomes" id="UP000002217"/>
    </source>
</evidence>
<keyword evidence="4" id="KW-1185">Reference proteome</keyword>
<accession>C8W3I7</accession>
<evidence type="ECO:0000259" key="2">
    <source>
        <dbReference type="PROSITE" id="PS01031"/>
    </source>
</evidence>
<reference evidence="3 4" key="1">
    <citation type="journal article" date="2009" name="Stand. Genomic Sci.">
        <title>Complete genome sequence of Desulfotomaculum acetoxidans type strain (5575).</title>
        <authorList>
            <person name="Spring S."/>
            <person name="Lapidus A."/>
            <person name="Schroder M."/>
            <person name="Gleim D."/>
            <person name="Sims D."/>
            <person name="Meincke L."/>
            <person name="Glavina Del Rio T."/>
            <person name="Tice H."/>
            <person name="Copeland A."/>
            <person name="Cheng J.F."/>
            <person name="Lucas S."/>
            <person name="Chen F."/>
            <person name="Nolan M."/>
            <person name="Bruce D."/>
            <person name="Goodwin L."/>
            <person name="Pitluck S."/>
            <person name="Ivanova N."/>
            <person name="Mavromatis K."/>
            <person name="Mikhailova N."/>
            <person name="Pati A."/>
            <person name="Chen A."/>
            <person name="Palaniappan K."/>
            <person name="Land M."/>
            <person name="Hauser L."/>
            <person name="Chang Y.J."/>
            <person name="Jeffries C.D."/>
            <person name="Chain P."/>
            <person name="Saunders E."/>
            <person name="Brettin T."/>
            <person name="Detter J.C."/>
            <person name="Goker M."/>
            <person name="Bristow J."/>
            <person name="Eisen J.A."/>
            <person name="Markowitz V."/>
            <person name="Hugenholtz P."/>
            <person name="Kyrpides N.C."/>
            <person name="Klenk H.P."/>
            <person name="Han C."/>
        </authorList>
    </citation>
    <scope>NUCLEOTIDE SEQUENCE [LARGE SCALE GENOMIC DNA]</scope>
    <source>
        <strain evidence="4">ATCC 49208 / DSM 771 / VKM B-1644</strain>
    </source>
</reference>
<dbReference type="OrthoDB" id="1806521at2"/>
<evidence type="ECO:0000313" key="3">
    <source>
        <dbReference type="EMBL" id="ACV63773.1"/>
    </source>
</evidence>
<dbReference type="CDD" id="cd06464">
    <property type="entry name" value="ACD_sHsps-like"/>
    <property type="match status" value="1"/>
</dbReference>
<feature type="domain" description="SHSP" evidence="2">
    <location>
        <begin position="85"/>
        <end position="176"/>
    </location>
</feature>
<dbReference type="eggNOG" id="COG0071">
    <property type="taxonomic scope" value="Bacteria"/>
</dbReference>
<dbReference type="HOGENOM" id="CLU_117605_0_0_9"/>
<sequence length="176" mass="19390">MGKKNDEFDILNVGGFSNIFKGVANLLDLVSRMDREGKNEFFQTGEIGGGKKDGLKGVYGFSVKLGGNGPRVEQFGNVRDGAAGPVLDDIREPLTDVFVEDDHVLVILEMPGVQEKEIQVGLKDNILFIKTVTGIKNGRKYEKEVCLNVPVIPESLVNNYNNGILEIKLERKNEPV</sequence>
<dbReference type="InterPro" id="IPR002068">
    <property type="entry name" value="A-crystallin/Hsp20_dom"/>
</dbReference>
<dbReference type="PROSITE" id="PS01031">
    <property type="entry name" value="SHSP"/>
    <property type="match status" value="1"/>
</dbReference>
<keyword evidence="3" id="KW-0346">Stress response</keyword>
<dbReference type="EMBL" id="CP001720">
    <property type="protein sequence ID" value="ACV63773.1"/>
    <property type="molecule type" value="Genomic_DNA"/>
</dbReference>
<dbReference type="AlphaFoldDB" id="C8W3I7"/>
<name>C8W3I7_DESAS</name>
<dbReference type="Proteomes" id="UP000002217">
    <property type="component" value="Chromosome"/>
</dbReference>
<dbReference type="STRING" id="485916.Dtox_3021"/>
<dbReference type="Gene3D" id="2.60.40.790">
    <property type="match status" value="1"/>
</dbReference>
<evidence type="ECO:0000256" key="1">
    <source>
        <dbReference type="PROSITE-ProRule" id="PRU00285"/>
    </source>
</evidence>